<dbReference type="Proteomes" id="UP000805649">
    <property type="component" value="Unassembled WGS sequence"/>
</dbReference>
<evidence type="ECO:0000313" key="2">
    <source>
        <dbReference type="Proteomes" id="UP000805649"/>
    </source>
</evidence>
<organism evidence="1 2">
    <name type="scientific">Colletotrichum truncatum</name>
    <name type="common">Anthracnose fungus</name>
    <name type="synonym">Colletotrichum capsici</name>
    <dbReference type="NCBI Taxonomy" id="5467"/>
    <lineage>
        <taxon>Eukaryota</taxon>
        <taxon>Fungi</taxon>
        <taxon>Dikarya</taxon>
        <taxon>Ascomycota</taxon>
        <taxon>Pezizomycotina</taxon>
        <taxon>Sordariomycetes</taxon>
        <taxon>Hypocreomycetidae</taxon>
        <taxon>Glomerellales</taxon>
        <taxon>Glomerellaceae</taxon>
        <taxon>Colletotrichum</taxon>
        <taxon>Colletotrichum truncatum species complex</taxon>
    </lineage>
</organism>
<proteinExistence type="predicted"/>
<comment type="caution">
    <text evidence="1">The sequence shown here is derived from an EMBL/GenBank/DDBJ whole genome shotgun (WGS) entry which is preliminary data.</text>
</comment>
<protein>
    <submittedName>
        <fullName evidence="1">Uncharacterized protein</fullName>
    </submittedName>
</protein>
<gene>
    <name evidence="1" type="ORF">CTRU02_207863</name>
</gene>
<sequence length="41" mass="4828">MSSYGTTENPTPRTSSTSKRQLKQQLKRNNNKLREMKNLFN</sequence>
<reference evidence="1 2" key="1">
    <citation type="journal article" date="2020" name="Phytopathology">
        <title>Genome Sequence Resources of Colletotrichum truncatum, C. plurivorum, C. musicola, and C. sojae: Four Species Pathogenic to Soybean (Glycine max).</title>
        <authorList>
            <person name="Rogerio F."/>
            <person name="Boufleur T.R."/>
            <person name="Ciampi-Guillardi M."/>
            <person name="Sukno S.A."/>
            <person name="Thon M.R."/>
            <person name="Massola Junior N.S."/>
            <person name="Baroncelli R."/>
        </authorList>
    </citation>
    <scope>NUCLEOTIDE SEQUENCE [LARGE SCALE GENOMIC DNA]</scope>
    <source>
        <strain evidence="1 2">CMES1059</strain>
    </source>
</reference>
<name>A0ACC3Z229_COLTU</name>
<evidence type="ECO:0000313" key="1">
    <source>
        <dbReference type="EMBL" id="KAL0938132.1"/>
    </source>
</evidence>
<dbReference type="EMBL" id="VUJX02000004">
    <property type="protein sequence ID" value="KAL0938132.1"/>
    <property type="molecule type" value="Genomic_DNA"/>
</dbReference>
<accession>A0ACC3Z229</accession>
<keyword evidence="2" id="KW-1185">Reference proteome</keyword>